<protein>
    <submittedName>
        <fullName evidence="5">Porin family protein</fullName>
    </submittedName>
</protein>
<comment type="caution">
    <text evidence="5">The sequence shown here is derived from an EMBL/GenBank/DDBJ whole genome shotgun (WGS) entry which is preliminary data.</text>
</comment>
<feature type="domain" description="Outer membrane protein beta-barrel" evidence="4">
    <location>
        <begin position="9"/>
        <end position="174"/>
    </location>
</feature>
<evidence type="ECO:0000313" key="5">
    <source>
        <dbReference type="EMBL" id="MBR7781281.1"/>
    </source>
</evidence>
<dbReference type="Gene3D" id="2.40.160.20">
    <property type="match status" value="1"/>
</dbReference>
<dbReference type="InterPro" id="IPR027385">
    <property type="entry name" value="Beta-barrel_OMP"/>
</dbReference>
<dbReference type="AlphaFoldDB" id="A0A941DM50"/>
<keyword evidence="2 3" id="KW-0732">Signal</keyword>
<evidence type="ECO:0000256" key="2">
    <source>
        <dbReference type="ARBA" id="ARBA00022729"/>
    </source>
</evidence>
<dbReference type="InterPro" id="IPR011250">
    <property type="entry name" value="OMP/PagP_B-barrel"/>
</dbReference>
<dbReference type="EMBL" id="JAGSPN010000002">
    <property type="protein sequence ID" value="MBR7781281.1"/>
    <property type="molecule type" value="Genomic_DNA"/>
</dbReference>
<keyword evidence="6" id="KW-1185">Reference proteome</keyword>
<comment type="subcellular location">
    <subcellularLocation>
        <location evidence="1">Cell outer membrane</location>
    </subcellularLocation>
</comment>
<reference evidence="5" key="1">
    <citation type="submission" date="2021-04" db="EMBL/GenBank/DDBJ databases">
        <title>novel species isolated from subtropical streams in China.</title>
        <authorList>
            <person name="Lu H."/>
        </authorList>
    </citation>
    <scope>NUCLEOTIDE SEQUENCE</scope>
    <source>
        <strain evidence="5">LFS511W</strain>
    </source>
</reference>
<evidence type="ECO:0000256" key="1">
    <source>
        <dbReference type="ARBA" id="ARBA00004442"/>
    </source>
</evidence>
<proteinExistence type="predicted"/>
<dbReference type="Pfam" id="PF13505">
    <property type="entry name" value="OMP_b-brl"/>
    <property type="match status" value="1"/>
</dbReference>
<sequence length="179" mass="19890">MNKLIRSVLLAAASLLLSHTASAQVYAGIGAGKTSWSLNCTDTCNASKPDLHLTLGYDLGQDWSVEGRFSKLSDVTETTRQWRFRSYQTEVAGLRRFMVQNNLVTFGKFGVTYTRFSPQETNGATVEKSNRFSPMVGVGLAYKITNLVAVRGEIETRQIRFMEQNSKITSVSFGIQKAF</sequence>
<gene>
    <name evidence="5" type="ORF">KDM89_03920</name>
</gene>
<evidence type="ECO:0000313" key="6">
    <source>
        <dbReference type="Proteomes" id="UP000680067"/>
    </source>
</evidence>
<dbReference type="RefSeq" id="WP_212686651.1">
    <property type="nucleotide sequence ID" value="NZ_JAGSPN010000002.1"/>
</dbReference>
<organism evidence="5 6">
    <name type="scientific">Undibacterium luofuense</name>
    <dbReference type="NCBI Taxonomy" id="2828733"/>
    <lineage>
        <taxon>Bacteria</taxon>
        <taxon>Pseudomonadati</taxon>
        <taxon>Pseudomonadota</taxon>
        <taxon>Betaproteobacteria</taxon>
        <taxon>Burkholderiales</taxon>
        <taxon>Oxalobacteraceae</taxon>
        <taxon>Undibacterium</taxon>
    </lineage>
</organism>
<feature type="chain" id="PRO_5037841750" evidence="3">
    <location>
        <begin position="24"/>
        <end position="179"/>
    </location>
</feature>
<name>A0A941DM50_9BURK</name>
<feature type="signal peptide" evidence="3">
    <location>
        <begin position="1"/>
        <end position="23"/>
    </location>
</feature>
<dbReference type="Proteomes" id="UP000680067">
    <property type="component" value="Unassembled WGS sequence"/>
</dbReference>
<dbReference type="SUPFAM" id="SSF56925">
    <property type="entry name" value="OMPA-like"/>
    <property type="match status" value="1"/>
</dbReference>
<evidence type="ECO:0000256" key="3">
    <source>
        <dbReference type="SAM" id="SignalP"/>
    </source>
</evidence>
<dbReference type="GO" id="GO:0009279">
    <property type="term" value="C:cell outer membrane"/>
    <property type="evidence" value="ECO:0007669"/>
    <property type="project" value="UniProtKB-SubCell"/>
</dbReference>
<accession>A0A941DM50</accession>
<evidence type="ECO:0000259" key="4">
    <source>
        <dbReference type="Pfam" id="PF13505"/>
    </source>
</evidence>